<name>A0ABN8JAW5_9HYPH</name>
<evidence type="ECO:0000313" key="2">
    <source>
        <dbReference type="EMBL" id="CAH2394213.1"/>
    </source>
</evidence>
<evidence type="ECO:0000313" key="3">
    <source>
        <dbReference type="Proteomes" id="UP001152604"/>
    </source>
</evidence>
<reference evidence="2" key="1">
    <citation type="submission" date="2022-03" db="EMBL/GenBank/DDBJ databases">
        <authorList>
            <person name="Brunel B."/>
        </authorList>
    </citation>
    <scope>NUCLEOTIDE SEQUENCE</scope>
    <source>
        <strain evidence="2">STM4922sample</strain>
    </source>
</reference>
<keyword evidence="3" id="KW-1185">Reference proteome</keyword>
<dbReference type="EMBL" id="CAKXZS010000001">
    <property type="protein sequence ID" value="CAH2394213.1"/>
    <property type="molecule type" value="Genomic_DNA"/>
</dbReference>
<organism evidence="2 3">
    <name type="scientific">Mesorhizobium ventifaucium</name>
    <dbReference type="NCBI Taxonomy" id="666020"/>
    <lineage>
        <taxon>Bacteria</taxon>
        <taxon>Pseudomonadati</taxon>
        <taxon>Pseudomonadota</taxon>
        <taxon>Alphaproteobacteria</taxon>
        <taxon>Hyphomicrobiales</taxon>
        <taxon>Phyllobacteriaceae</taxon>
        <taxon>Mesorhizobium</taxon>
    </lineage>
</organism>
<protein>
    <submittedName>
        <fullName evidence="2">Uncharacterized protein</fullName>
    </submittedName>
</protein>
<feature type="region of interest" description="Disordered" evidence="1">
    <location>
        <begin position="1"/>
        <end position="47"/>
    </location>
</feature>
<evidence type="ECO:0000256" key="1">
    <source>
        <dbReference type="SAM" id="MobiDB-lite"/>
    </source>
</evidence>
<proteinExistence type="predicted"/>
<gene>
    <name evidence="2" type="ORF">MES4922_10126</name>
</gene>
<comment type="caution">
    <text evidence="2">The sequence shown here is derived from an EMBL/GenBank/DDBJ whole genome shotgun (WGS) entry which is preliminary data.</text>
</comment>
<accession>A0ABN8JAW5</accession>
<sequence>MADTSAVRHSGKGWPLQAAGQRCARSRITRATRGPRSLGTERARTEHEGVALEPSLIKLLFRSLSTGLYRQDFRWRGQRPKGLFAFLNRAVMLEAQHLTPTDPACRSAAEQSG</sequence>
<dbReference type="Proteomes" id="UP001152604">
    <property type="component" value="Unassembled WGS sequence"/>
</dbReference>